<evidence type="ECO:0000313" key="2">
    <source>
        <dbReference type="Proteomes" id="UP000054783"/>
    </source>
</evidence>
<dbReference type="EMBL" id="JYDQ01001535">
    <property type="protein sequence ID" value="KRY05057.1"/>
    <property type="molecule type" value="Genomic_DNA"/>
</dbReference>
<keyword evidence="2" id="KW-1185">Reference proteome</keyword>
<dbReference type="AlphaFoldDB" id="A0A0V0YXX2"/>
<proteinExistence type="predicted"/>
<sequence>MSIITSVRNRKGENSVDEKYYFGLFQKPSWLTFMGNKQETRYCKDMRKRKERRYCYYIVSRWKTVYKDKN</sequence>
<accession>A0A0V0YXX2</accession>
<reference evidence="1 2" key="1">
    <citation type="submission" date="2015-01" db="EMBL/GenBank/DDBJ databases">
        <title>Evolution of Trichinella species and genotypes.</title>
        <authorList>
            <person name="Korhonen P.K."/>
            <person name="Edoardo P."/>
            <person name="Giuseppe L.R."/>
            <person name="Gasser R.B."/>
        </authorList>
    </citation>
    <scope>NUCLEOTIDE SEQUENCE [LARGE SCALE GENOMIC DNA]</scope>
    <source>
        <strain evidence="1">ISS2496</strain>
    </source>
</reference>
<name>A0A0V0YXX2_9BILA</name>
<gene>
    <name evidence="1" type="ORF">T12_5470</name>
</gene>
<organism evidence="1 2">
    <name type="scientific">Trichinella patagoniensis</name>
    <dbReference type="NCBI Taxonomy" id="990121"/>
    <lineage>
        <taxon>Eukaryota</taxon>
        <taxon>Metazoa</taxon>
        <taxon>Ecdysozoa</taxon>
        <taxon>Nematoda</taxon>
        <taxon>Enoplea</taxon>
        <taxon>Dorylaimia</taxon>
        <taxon>Trichinellida</taxon>
        <taxon>Trichinellidae</taxon>
        <taxon>Trichinella</taxon>
    </lineage>
</organism>
<evidence type="ECO:0000313" key="1">
    <source>
        <dbReference type="EMBL" id="KRY05057.1"/>
    </source>
</evidence>
<comment type="caution">
    <text evidence="1">The sequence shown here is derived from an EMBL/GenBank/DDBJ whole genome shotgun (WGS) entry which is preliminary data.</text>
</comment>
<dbReference type="Proteomes" id="UP000054783">
    <property type="component" value="Unassembled WGS sequence"/>
</dbReference>
<protein>
    <submittedName>
        <fullName evidence="1">Uncharacterized protein</fullName>
    </submittedName>
</protein>